<keyword evidence="2" id="KW-1185">Reference proteome</keyword>
<organism evidence="1 2">
    <name type="scientific">Stenotrophomonas nitritireducens</name>
    <dbReference type="NCBI Taxonomy" id="83617"/>
    <lineage>
        <taxon>Bacteria</taxon>
        <taxon>Pseudomonadati</taxon>
        <taxon>Pseudomonadota</taxon>
        <taxon>Gammaproteobacteria</taxon>
        <taxon>Lysobacterales</taxon>
        <taxon>Lysobacteraceae</taxon>
        <taxon>Stenotrophomonas</taxon>
    </lineage>
</organism>
<dbReference type="EMBL" id="LDJG01000003">
    <property type="protein sequence ID" value="KRG60169.1"/>
    <property type="molecule type" value="Genomic_DNA"/>
</dbReference>
<dbReference type="Proteomes" id="UP000050902">
    <property type="component" value="Unassembled WGS sequence"/>
</dbReference>
<name>A0ABR5NNB3_9GAMM</name>
<gene>
    <name evidence="1" type="ORF">ABB22_01945</name>
</gene>
<evidence type="ECO:0000313" key="2">
    <source>
        <dbReference type="Proteomes" id="UP000050902"/>
    </source>
</evidence>
<proteinExistence type="predicted"/>
<accession>A0ABR5NNB3</accession>
<reference evidence="1 2" key="1">
    <citation type="submission" date="2015-05" db="EMBL/GenBank/DDBJ databases">
        <title>Genome sequencing and analysis of members of genus Stenotrophomonas.</title>
        <authorList>
            <person name="Patil P.P."/>
            <person name="Midha S."/>
            <person name="Patil P.B."/>
        </authorList>
    </citation>
    <scope>NUCLEOTIDE SEQUENCE [LARGE SCALE GENOMIC DNA]</scope>
    <source>
        <strain evidence="1 2">DSM 12575</strain>
    </source>
</reference>
<evidence type="ECO:0000313" key="1">
    <source>
        <dbReference type="EMBL" id="KRG60169.1"/>
    </source>
</evidence>
<comment type="caution">
    <text evidence="1">The sequence shown here is derived from an EMBL/GenBank/DDBJ whole genome shotgun (WGS) entry which is preliminary data.</text>
</comment>
<sequence>MRRTHAAPAWTMAGYRAAGNRGAAEWRQTPAILAGRRRRHDFISAARRSMAIVHGQPAHRRAMVDTAWKAGDSE</sequence>
<protein>
    <submittedName>
        <fullName evidence="1">Uncharacterized protein</fullName>
    </submittedName>
</protein>